<dbReference type="PANTHER" id="PTHR33529:SF6">
    <property type="entry name" value="YJGP_YJGQ FAMILY PERMEASE"/>
    <property type="match status" value="1"/>
</dbReference>
<dbReference type="OrthoDB" id="9780716at2"/>
<dbReference type="EMBL" id="JJML01000017">
    <property type="protein sequence ID" value="KGF72866.1"/>
    <property type="molecule type" value="Genomic_DNA"/>
</dbReference>
<keyword evidence="4 6" id="KW-1133">Transmembrane helix</keyword>
<feature type="transmembrane region" description="Helical" evidence="6">
    <location>
        <begin position="347"/>
        <end position="366"/>
    </location>
</feature>
<dbReference type="AlphaFoldDB" id="A0A098TKQ5"/>
<gene>
    <name evidence="7" type="ORF">DO97_03865</name>
</gene>
<dbReference type="GO" id="GO:0015920">
    <property type="term" value="P:lipopolysaccharide transport"/>
    <property type="evidence" value="ECO:0007669"/>
    <property type="project" value="TreeGrafter"/>
</dbReference>
<proteinExistence type="predicted"/>
<comment type="subcellular location">
    <subcellularLocation>
        <location evidence="1">Cell membrane</location>
        <topology evidence="1">Multi-pass membrane protein</topology>
    </subcellularLocation>
</comment>
<dbReference type="Proteomes" id="UP000030170">
    <property type="component" value="Unassembled WGS sequence"/>
</dbReference>
<keyword evidence="2" id="KW-1003">Cell membrane</keyword>
<name>A0A098TKQ5_9CYAN</name>
<accession>A0A098TKQ5</accession>
<dbReference type="PANTHER" id="PTHR33529">
    <property type="entry name" value="SLR0882 PROTEIN-RELATED"/>
    <property type="match status" value="1"/>
</dbReference>
<keyword evidence="5 6" id="KW-0472">Membrane</keyword>
<feature type="transmembrane region" description="Helical" evidence="6">
    <location>
        <begin position="289"/>
        <end position="306"/>
    </location>
</feature>
<feature type="transmembrane region" description="Helical" evidence="6">
    <location>
        <begin position="318"/>
        <end position="335"/>
    </location>
</feature>
<dbReference type="Pfam" id="PF03739">
    <property type="entry name" value="LptF_LptG"/>
    <property type="match status" value="1"/>
</dbReference>
<feature type="transmembrane region" description="Helical" evidence="6">
    <location>
        <begin position="58"/>
        <end position="76"/>
    </location>
</feature>
<comment type="caution">
    <text evidence="7">The sequence shown here is derived from an EMBL/GenBank/DDBJ whole genome shotgun (WGS) entry which is preliminary data.</text>
</comment>
<keyword evidence="8" id="KW-1185">Reference proteome</keyword>
<dbReference type="InterPro" id="IPR005495">
    <property type="entry name" value="LptG/LptF_permease"/>
</dbReference>
<evidence type="ECO:0000256" key="5">
    <source>
        <dbReference type="ARBA" id="ARBA00023136"/>
    </source>
</evidence>
<dbReference type="GO" id="GO:0043190">
    <property type="term" value="C:ATP-binding cassette (ABC) transporter complex"/>
    <property type="evidence" value="ECO:0007669"/>
    <property type="project" value="TreeGrafter"/>
</dbReference>
<feature type="transmembrane region" description="Helical" evidence="6">
    <location>
        <begin position="97"/>
        <end position="116"/>
    </location>
</feature>
<keyword evidence="3 6" id="KW-0812">Transmembrane</keyword>
<reference evidence="7 8" key="1">
    <citation type="journal article" date="2014" name="Mol. Ecol.">
        <title>Evolution of Synechococcus.</title>
        <authorList>
            <person name="Dvorak P."/>
            <person name="Casamatta D."/>
            <person name="Hasler P."/>
            <person name="Poulickova A."/>
            <person name="Ondrej V."/>
            <person name="Sanges R."/>
        </authorList>
    </citation>
    <scope>NUCLEOTIDE SEQUENCE [LARGE SCALE GENOMIC DNA]</scope>
    <source>
        <strain evidence="7 8">CAUP A 1101</strain>
    </source>
</reference>
<evidence type="ECO:0000313" key="8">
    <source>
        <dbReference type="Proteomes" id="UP000030170"/>
    </source>
</evidence>
<protein>
    <submittedName>
        <fullName evidence="7">Permease</fullName>
    </submittedName>
</protein>
<evidence type="ECO:0000256" key="1">
    <source>
        <dbReference type="ARBA" id="ARBA00004651"/>
    </source>
</evidence>
<evidence type="ECO:0000256" key="2">
    <source>
        <dbReference type="ARBA" id="ARBA00022475"/>
    </source>
</evidence>
<dbReference type="STRING" id="1497020.DO97_03865"/>
<sequence>MDRYIAAELIMPFLFGVGMFSSIGVAVGALFELARRIAESGLPFTIALQVLALKLPEFVALALPMSTLLATLMVYSRLSSDSELIALRSCGVSVYRLVVPAVVMSFLVTGLTYGFYEVVVPAANYQASVTLERALKQDKPAFQEENILYQEFQEVTHPDGSHDDVLVRIFHAKKFDGQRMKGLTILDFSQDGLNQIIVAQTALWNFQQKRWDFFNGSIYLVAADGSYRNILRFAQHEVHIPRTPLDLAMRGRDYGEMNIAQSEAQLKLLRQGGDERKIRKLQVRIQQRYAFPFVCVVFGLVGASLGTRPQRTTRATGFGISVIVIFMYYMLYFLTNSLGLIGVLSPFLAGWLPVFAVLLAGSFLLVRAAR</sequence>
<evidence type="ECO:0000256" key="3">
    <source>
        <dbReference type="ARBA" id="ARBA00022692"/>
    </source>
</evidence>
<feature type="transmembrane region" description="Helical" evidence="6">
    <location>
        <begin position="12"/>
        <end position="31"/>
    </location>
</feature>
<evidence type="ECO:0000313" key="7">
    <source>
        <dbReference type="EMBL" id="KGF72866.1"/>
    </source>
</evidence>
<evidence type="ECO:0000256" key="4">
    <source>
        <dbReference type="ARBA" id="ARBA00022989"/>
    </source>
</evidence>
<organism evidence="7 8">
    <name type="scientific">Neosynechococcus sphagnicola sy1</name>
    <dbReference type="NCBI Taxonomy" id="1497020"/>
    <lineage>
        <taxon>Bacteria</taxon>
        <taxon>Bacillati</taxon>
        <taxon>Cyanobacteriota</taxon>
        <taxon>Cyanophyceae</taxon>
        <taxon>Neosynechococcales</taxon>
        <taxon>Neosynechococcaceae</taxon>
        <taxon>Neosynechococcus</taxon>
    </lineage>
</organism>
<evidence type="ECO:0000256" key="6">
    <source>
        <dbReference type="SAM" id="Phobius"/>
    </source>
</evidence>